<proteinExistence type="predicted"/>
<dbReference type="VEuPathDB" id="FungiDB:LCOR_00120.1"/>
<dbReference type="Proteomes" id="UP000027586">
    <property type="component" value="Unassembled WGS sequence"/>
</dbReference>
<evidence type="ECO:0000313" key="2">
    <source>
        <dbReference type="Proteomes" id="UP000027586"/>
    </source>
</evidence>
<organism evidence="1 2">
    <name type="scientific">Lichtheimia corymbifera JMRC:FSU:9682</name>
    <dbReference type="NCBI Taxonomy" id="1263082"/>
    <lineage>
        <taxon>Eukaryota</taxon>
        <taxon>Fungi</taxon>
        <taxon>Fungi incertae sedis</taxon>
        <taxon>Mucoromycota</taxon>
        <taxon>Mucoromycotina</taxon>
        <taxon>Mucoromycetes</taxon>
        <taxon>Mucorales</taxon>
        <taxon>Lichtheimiaceae</taxon>
        <taxon>Lichtheimia</taxon>
    </lineage>
</organism>
<evidence type="ECO:0000313" key="1">
    <source>
        <dbReference type="EMBL" id="CDH48333.1"/>
    </source>
</evidence>
<sequence length="83" mass="9617">MLQQFKPDIEQPISSIFKLRVPTSLDIPTTCHSKEHYPIIHAQKVSIGRVDMEQHHSNRHLFSRFAYQGHASLIAIYKSFSNL</sequence>
<comment type="caution">
    <text evidence="1">The sequence shown here is derived from an EMBL/GenBank/DDBJ whole genome shotgun (WGS) entry which is preliminary data.</text>
</comment>
<reference evidence="1" key="1">
    <citation type="submission" date="2013-08" db="EMBL/GenBank/DDBJ databases">
        <title>Gene expansion shapes genome architecture in the human pathogen Lichtheimia corymbifera: an evolutionary genomics analysis in the ancient terrestrial Mucorales (Mucoromycotina).</title>
        <authorList>
            <person name="Schwartze V.U."/>
            <person name="Winter S."/>
            <person name="Shelest E."/>
            <person name="Marcet-Houben M."/>
            <person name="Horn F."/>
            <person name="Wehner S."/>
            <person name="Hoffmann K."/>
            <person name="Riege K."/>
            <person name="Sammeth M."/>
            <person name="Nowrousian M."/>
            <person name="Valiante V."/>
            <person name="Linde J."/>
            <person name="Jacobsen I.D."/>
            <person name="Marz M."/>
            <person name="Brakhage A.A."/>
            <person name="Gabaldon T."/>
            <person name="Bocker S."/>
            <person name="Voigt K."/>
        </authorList>
    </citation>
    <scope>NUCLEOTIDE SEQUENCE [LARGE SCALE GENOMIC DNA]</scope>
    <source>
        <strain evidence="1">FSU 9682</strain>
    </source>
</reference>
<gene>
    <name evidence="1" type="ORF">LCOR_00120.1</name>
</gene>
<dbReference type="EMBL" id="CBTN010000001">
    <property type="protein sequence ID" value="CDH48333.1"/>
    <property type="molecule type" value="Genomic_DNA"/>
</dbReference>
<protein>
    <submittedName>
        <fullName evidence="1">Uncharacterized protein</fullName>
    </submittedName>
</protein>
<dbReference type="AlphaFoldDB" id="A0A068RDX9"/>
<keyword evidence="2" id="KW-1185">Reference proteome</keyword>
<accession>A0A068RDX9</accession>
<name>A0A068RDX9_9FUNG</name>